<dbReference type="InterPro" id="IPR008991">
    <property type="entry name" value="Translation_prot_SH3-like_sf"/>
</dbReference>
<reference evidence="11 12" key="1">
    <citation type="journal article" date="2018" name="Elife">
        <title>Discovery and characterization of a prevalent human gut bacterial enzyme sufficient for the inactivation of a family of plant toxins.</title>
        <authorList>
            <person name="Koppel N."/>
            <person name="Bisanz J.E."/>
            <person name="Pandelia M.E."/>
            <person name="Turnbaugh P.J."/>
            <person name="Balskus E.P."/>
        </authorList>
    </citation>
    <scope>NUCLEOTIDE SEQUENCE [LARGE SCALE GENOMIC DNA]</scope>
    <source>
        <strain evidence="11 12">3C</strain>
    </source>
</reference>
<evidence type="ECO:0000256" key="6">
    <source>
        <dbReference type="ARBA" id="ARBA00023274"/>
    </source>
</evidence>
<dbReference type="InterPro" id="IPR005825">
    <property type="entry name" value="Ribosomal_uL24_CS"/>
</dbReference>
<dbReference type="RefSeq" id="WP_041239447.1">
    <property type="nucleotide sequence ID" value="NZ_JANFZF010000052.1"/>
</dbReference>
<comment type="subunit">
    <text evidence="9">Part of the 50S ribosomal subunit.</text>
</comment>
<protein>
    <recommendedName>
        <fullName evidence="7 9">Large ribosomal subunit protein uL24</fullName>
    </recommendedName>
</protein>
<accession>A0A369LV98</accession>
<dbReference type="GO" id="GO:0005840">
    <property type="term" value="C:ribosome"/>
    <property type="evidence" value="ECO:0007669"/>
    <property type="project" value="UniProtKB-KW"/>
</dbReference>
<keyword evidence="4 9" id="KW-0694">RNA-binding</keyword>
<evidence type="ECO:0000256" key="5">
    <source>
        <dbReference type="ARBA" id="ARBA00022980"/>
    </source>
</evidence>
<evidence type="ECO:0000256" key="7">
    <source>
        <dbReference type="ARBA" id="ARBA00035206"/>
    </source>
</evidence>
<dbReference type="Gene3D" id="2.30.30.30">
    <property type="match status" value="1"/>
</dbReference>
<evidence type="ECO:0000313" key="11">
    <source>
        <dbReference type="EMBL" id="RDB62549.1"/>
    </source>
</evidence>
<evidence type="ECO:0000256" key="10">
    <source>
        <dbReference type="RuleBase" id="RU003477"/>
    </source>
</evidence>
<organism evidence="11 12">
    <name type="scientific">Gordonibacter pamelaeae</name>
    <dbReference type="NCBI Taxonomy" id="471189"/>
    <lineage>
        <taxon>Bacteria</taxon>
        <taxon>Bacillati</taxon>
        <taxon>Actinomycetota</taxon>
        <taxon>Coriobacteriia</taxon>
        <taxon>Eggerthellales</taxon>
        <taxon>Eggerthellaceae</taxon>
        <taxon>Gordonibacter</taxon>
    </lineage>
</organism>
<evidence type="ECO:0000256" key="8">
    <source>
        <dbReference type="ARBA" id="ARBA00058688"/>
    </source>
</evidence>
<dbReference type="NCBIfam" id="TIGR01079">
    <property type="entry name" value="rplX_bact"/>
    <property type="match status" value="1"/>
</dbReference>
<gene>
    <name evidence="9" type="primary">rplX</name>
    <name evidence="11" type="ORF">C1877_13665</name>
</gene>
<evidence type="ECO:0000256" key="2">
    <source>
        <dbReference type="ARBA" id="ARBA00010618"/>
    </source>
</evidence>
<keyword evidence="5 9" id="KW-0689">Ribosomal protein</keyword>
<dbReference type="SUPFAM" id="SSF50104">
    <property type="entry name" value="Translation proteins SH3-like domain"/>
    <property type="match status" value="1"/>
</dbReference>
<dbReference type="GO" id="GO:0006412">
    <property type="term" value="P:translation"/>
    <property type="evidence" value="ECO:0007669"/>
    <property type="project" value="UniProtKB-UniRule"/>
</dbReference>
<dbReference type="OrthoDB" id="9807419at2"/>
<dbReference type="Pfam" id="PF00467">
    <property type="entry name" value="KOW"/>
    <property type="match status" value="1"/>
</dbReference>
<dbReference type="EMBL" id="PPTS01000009">
    <property type="protein sequence ID" value="RDB62549.1"/>
    <property type="molecule type" value="Genomic_DNA"/>
</dbReference>
<dbReference type="InterPro" id="IPR014722">
    <property type="entry name" value="Rib_uL2_dom2"/>
</dbReference>
<dbReference type="PANTHER" id="PTHR12903">
    <property type="entry name" value="MITOCHONDRIAL RIBOSOMAL PROTEIN L24"/>
    <property type="match status" value="1"/>
</dbReference>
<comment type="function">
    <text evidence="1 9">One of two assembly initiator proteins, it binds directly to the 5'-end of the 23S rRNA, where it nucleates assembly of the 50S subunit.</text>
</comment>
<dbReference type="SMART" id="SM00739">
    <property type="entry name" value="KOW"/>
    <property type="match status" value="1"/>
</dbReference>
<dbReference type="InterPro" id="IPR005824">
    <property type="entry name" value="KOW"/>
</dbReference>
<dbReference type="Proteomes" id="UP000254000">
    <property type="component" value="Unassembled WGS sequence"/>
</dbReference>
<evidence type="ECO:0000256" key="1">
    <source>
        <dbReference type="ARBA" id="ARBA00004072"/>
    </source>
</evidence>
<proteinExistence type="inferred from homology"/>
<evidence type="ECO:0000313" key="12">
    <source>
        <dbReference type="Proteomes" id="UP000254000"/>
    </source>
</evidence>
<dbReference type="PROSITE" id="PS01108">
    <property type="entry name" value="RIBOSOMAL_L24"/>
    <property type="match status" value="1"/>
</dbReference>
<dbReference type="InterPro" id="IPR041988">
    <property type="entry name" value="Ribosomal_uL24_KOW"/>
</dbReference>
<dbReference type="GO" id="GO:1990904">
    <property type="term" value="C:ribonucleoprotein complex"/>
    <property type="evidence" value="ECO:0007669"/>
    <property type="project" value="UniProtKB-KW"/>
</dbReference>
<dbReference type="HAMAP" id="MF_01326_B">
    <property type="entry name" value="Ribosomal_uL24_B"/>
    <property type="match status" value="1"/>
</dbReference>
<evidence type="ECO:0000256" key="3">
    <source>
        <dbReference type="ARBA" id="ARBA00022730"/>
    </source>
</evidence>
<dbReference type="FunFam" id="2.30.30.30:FF:000004">
    <property type="entry name" value="50S ribosomal protein L24"/>
    <property type="match status" value="1"/>
</dbReference>
<keyword evidence="12" id="KW-1185">Reference proteome</keyword>
<name>A0A369LV98_9ACTN</name>
<dbReference type="Pfam" id="PF17136">
    <property type="entry name" value="ribosomal_L24"/>
    <property type="match status" value="1"/>
</dbReference>
<comment type="function">
    <text evidence="8 9">One of the proteins that surrounds the polypeptide exit tunnel on the outside of the subunit.</text>
</comment>
<dbReference type="InterPro" id="IPR003256">
    <property type="entry name" value="Ribosomal_uL24"/>
</dbReference>
<dbReference type="AlphaFoldDB" id="A0A369LV98"/>
<comment type="caution">
    <text evidence="11">The sequence shown here is derived from an EMBL/GenBank/DDBJ whole genome shotgun (WGS) entry which is preliminary data.</text>
</comment>
<dbReference type="InterPro" id="IPR057264">
    <property type="entry name" value="Ribosomal_uL24_C"/>
</dbReference>
<dbReference type="CDD" id="cd06089">
    <property type="entry name" value="KOW_RPL26"/>
    <property type="match status" value="1"/>
</dbReference>
<evidence type="ECO:0000256" key="4">
    <source>
        <dbReference type="ARBA" id="ARBA00022884"/>
    </source>
</evidence>
<keyword evidence="3 9" id="KW-0699">rRNA-binding</keyword>
<sequence>MSGMNIKKGDKVKVLSGKDKGKEGVVLRALPQKERVVVEKVNMIKKAMRPTQQNPQGGISTMEAPIHVSNVMVICPECKQPTRTGKKRDENGKKIRVCKKCGKDIDK</sequence>
<comment type="similarity">
    <text evidence="2 9 10">Belongs to the universal ribosomal protein uL24 family.</text>
</comment>
<dbReference type="GO" id="GO:0003735">
    <property type="term" value="F:structural constituent of ribosome"/>
    <property type="evidence" value="ECO:0007669"/>
    <property type="project" value="InterPro"/>
</dbReference>
<dbReference type="GO" id="GO:0019843">
    <property type="term" value="F:rRNA binding"/>
    <property type="evidence" value="ECO:0007669"/>
    <property type="project" value="UniProtKB-UniRule"/>
</dbReference>
<keyword evidence="6 9" id="KW-0687">Ribonucleoprotein</keyword>
<evidence type="ECO:0000256" key="9">
    <source>
        <dbReference type="HAMAP-Rule" id="MF_01326"/>
    </source>
</evidence>